<keyword evidence="1" id="KW-0966">Cell projection</keyword>
<dbReference type="InterPro" id="IPR010845">
    <property type="entry name" value="FlaF"/>
</dbReference>
<sequence length="124" mass="13487">MSVNAYVRAQKVAATPRSTEYRLMSEITGEMLAAHEAGLSGVKLAPALHRNRQVWSAFRNLCIDPANALPEELRAGIISLGLWVDRYTSLVITGRESVDQLIEVNRTVMSGLANENGTAAHEPA</sequence>
<name>A0ABY1QS98_9SPHN</name>
<dbReference type="EMBL" id="FXUI01000009">
    <property type="protein sequence ID" value="SMP76222.1"/>
    <property type="molecule type" value="Genomic_DNA"/>
</dbReference>
<dbReference type="Proteomes" id="UP001157910">
    <property type="component" value="Unassembled WGS sequence"/>
</dbReference>
<keyword evidence="1" id="KW-0969">Cilium</keyword>
<keyword evidence="1" id="KW-0282">Flagellum</keyword>
<proteinExistence type="predicted"/>
<keyword evidence="2" id="KW-1185">Reference proteome</keyword>
<evidence type="ECO:0000313" key="2">
    <source>
        <dbReference type="Proteomes" id="UP001157910"/>
    </source>
</evidence>
<protein>
    <submittedName>
        <fullName evidence="1">Flagellar protein FlaF</fullName>
    </submittedName>
</protein>
<dbReference type="Pfam" id="PF07309">
    <property type="entry name" value="FlaF"/>
    <property type="match status" value="1"/>
</dbReference>
<dbReference type="RefSeq" id="WP_283406700.1">
    <property type="nucleotide sequence ID" value="NZ_FXUI01000009.1"/>
</dbReference>
<gene>
    <name evidence="1" type="ORF">SAMN06296065_10973</name>
</gene>
<accession>A0ABY1QS98</accession>
<organism evidence="1 2">
    <name type="scientific">Novosphingobium panipatense</name>
    <dbReference type="NCBI Taxonomy" id="428991"/>
    <lineage>
        <taxon>Bacteria</taxon>
        <taxon>Pseudomonadati</taxon>
        <taxon>Pseudomonadota</taxon>
        <taxon>Alphaproteobacteria</taxon>
        <taxon>Sphingomonadales</taxon>
        <taxon>Sphingomonadaceae</taxon>
        <taxon>Novosphingobium</taxon>
    </lineage>
</organism>
<dbReference type="NCBIfam" id="NF009435">
    <property type="entry name" value="PRK12794.1"/>
    <property type="match status" value="1"/>
</dbReference>
<evidence type="ECO:0000313" key="1">
    <source>
        <dbReference type="EMBL" id="SMP76222.1"/>
    </source>
</evidence>
<reference evidence="1 2" key="1">
    <citation type="submission" date="2017-05" db="EMBL/GenBank/DDBJ databases">
        <authorList>
            <person name="Varghese N."/>
            <person name="Submissions S."/>
        </authorList>
    </citation>
    <scope>NUCLEOTIDE SEQUENCE [LARGE SCALE GENOMIC DNA]</scope>
    <source>
        <strain evidence="1 2">SM16</strain>
    </source>
</reference>
<comment type="caution">
    <text evidence="1">The sequence shown here is derived from an EMBL/GenBank/DDBJ whole genome shotgun (WGS) entry which is preliminary data.</text>
</comment>